<evidence type="ECO:0000256" key="1">
    <source>
        <dbReference type="SAM" id="MobiDB-lite"/>
    </source>
</evidence>
<feature type="non-terminal residue" evidence="2">
    <location>
        <position position="75"/>
    </location>
</feature>
<feature type="region of interest" description="Disordered" evidence="1">
    <location>
        <begin position="1"/>
        <end position="49"/>
    </location>
</feature>
<dbReference type="EMBL" id="BARS01031712">
    <property type="protein sequence ID" value="GAG21242.1"/>
    <property type="molecule type" value="Genomic_DNA"/>
</dbReference>
<name>X0WDG1_9ZZZZ</name>
<feature type="compositionally biased region" description="Low complexity" evidence="1">
    <location>
        <begin position="19"/>
        <end position="35"/>
    </location>
</feature>
<gene>
    <name evidence="2" type="ORF">S01H1_49313</name>
</gene>
<accession>X0WDG1</accession>
<dbReference type="AlphaFoldDB" id="X0WDG1"/>
<protein>
    <submittedName>
        <fullName evidence="2">Uncharacterized protein</fullName>
    </submittedName>
</protein>
<evidence type="ECO:0000313" key="2">
    <source>
        <dbReference type="EMBL" id="GAG21242.1"/>
    </source>
</evidence>
<sequence>MPPRKKAATAEVEAESQEQEQATPEAEEAASQAEVETQEQRGEETPDPLAGVTFQQLQEHPQFKEDWESLTRAQK</sequence>
<comment type="caution">
    <text evidence="2">The sequence shown here is derived from an EMBL/GenBank/DDBJ whole genome shotgun (WGS) entry which is preliminary data.</text>
</comment>
<reference evidence="2" key="1">
    <citation type="journal article" date="2014" name="Front. Microbiol.">
        <title>High frequency of phylogenetically diverse reductive dehalogenase-homologous genes in deep subseafloor sedimentary metagenomes.</title>
        <authorList>
            <person name="Kawai M."/>
            <person name="Futagami T."/>
            <person name="Toyoda A."/>
            <person name="Takaki Y."/>
            <person name="Nishi S."/>
            <person name="Hori S."/>
            <person name="Arai W."/>
            <person name="Tsubouchi T."/>
            <person name="Morono Y."/>
            <person name="Uchiyama I."/>
            <person name="Ito T."/>
            <person name="Fujiyama A."/>
            <person name="Inagaki F."/>
            <person name="Takami H."/>
        </authorList>
    </citation>
    <scope>NUCLEOTIDE SEQUENCE</scope>
    <source>
        <strain evidence="2">Expedition CK06-06</strain>
    </source>
</reference>
<proteinExistence type="predicted"/>
<organism evidence="2">
    <name type="scientific">marine sediment metagenome</name>
    <dbReference type="NCBI Taxonomy" id="412755"/>
    <lineage>
        <taxon>unclassified sequences</taxon>
        <taxon>metagenomes</taxon>
        <taxon>ecological metagenomes</taxon>
    </lineage>
</organism>